<comment type="caution">
    <text evidence="9">The sequence shown here is derived from an EMBL/GenBank/DDBJ whole genome shotgun (WGS) entry which is preliminary data.</text>
</comment>
<dbReference type="SUPFAM" id="SSF53474">
    <property type="entry name" value="alpha/beta-Hydrolases"/>
    <property type="match status" value="1"/>
</dbReference>
<keyword evidence="6" id="KW-0106">Calcium</keyword>
<dbReference type="InParanoid" id="A0A7C8IPR7"/>
<dbReference type="GO" id="GO:0046872">
    <property type="term" value="F:metal ion binding"/>
    <property type="evidence" value="ECO:0007669"/>
    <property type="project" value="UniProtKB-KW"/>
</dbReference>
<accession>A0A7C8IPR7</accession>
<dbReference type="OrthoDB" id="3039123at2759"/>
<evidence type="ECO:0000256" key="8">
    <source>
        <dbReference type="RuleBase" id="RU361238"/>
    </source>
</evidence>
<dbReference type="InterPro" id="IPR029058">
    <property type="entry name" value="AB_hydrolase_fold"/>
</dbReference>
<dbReference type="EC" id="3.1.1.-" evidence="8"/>
<sequence>MYASLVKACVPATFSGLSLFGGEITSLETTLVSNYSASVLAIFRYTAPNTQLTNATFCNVTVSYTHPGQDDEIRVEAWLPTNDWNERFQAVGGGGWVAGRFYASYVAMQGALADGYATITSDAGLGSASDASPWAQVSPGNVNLYKLQNLASVSLNDEAIIGKQLVKSYYGKGPRYSYWNGCSQGGRQGMMLAQRYPDAYDGIAAAAPAFYWTEFVPSTTWPQQVLNMLGQYPYNCETDALTDAATKACDKLDQVEDGIISRPNECLARFDPFKLVGTPINCTQTNSTVRITKAAAILVNETWHGARAVDGTKLWHGLSPGSDITGDTPTSYAPGIAATSCNGTTCVGIPNILGQWTQLFVSKNPDLDMANLTHEEWGNLFRSSGQQYRSLVGSADPDLRAFSKKGGKILSFHGVQDNIIPLGGSLQYYNEVAAISPNIHDFYRLFEVPGLGHCFGGRSQQPTGLFEQLRLWVENGKAPETSPINVTDVTGSQVLGSRVLCPYPQQQQLVKGCKDTAAAKCWTCTKRLNAKADLSRRSESMQMEGSVEL</sequence>
<evidence type="ECO:0000313" key="9">
    <source>
        <dbReference type="EMBL" id="KAF2965945.1"/>
    </source>
</evidence>
<dbReference type="AlphaFoldDB" id="A0A7C8IPR7"/>
<dbReference type="GO" id="GO:0030600">
    <property type="term" value="F:feruloyl esterase activity"/>
    <property type="evidence" value="ECO:0007669"/>
    <property type="project" value="UniProtKB-ARBA"/>
</dbReference>
<evidence type="ECO:0000313" key="10">
    <source>
        <dbReference type="Proteomes" id="UP000481858"/>
    </source>
</evidence>
<evidence type="ECO:0000256" key="5">
    <source>
        <dbReference type="ARBA" id="ARBA00022801"/>
    </source>
</evidence>
<gene>
    <name evidence="9" type="ORF">GQX73_g7617</name>
</gene>
<keyword evidence="10" id="KW-1185">Reference proteome</keyword>
<dbReference type="PANTHER" id="PTHR33938:SF13">
    <property type="entry name" value="CARBOXYLIC ESTER HYDROLASE"/>
    <property type="match status" value="1"/>
</dbReference>
<reference evidence="9 10" key="1">
    <citation type="submission" date="2019-12" db="EMBL/GenBank/DDBJ databases">
        <title>Draft genome sequence of the ascomycete Xylaria multiplex DSM 110363.</title>
        <authorList>
            <person name="Buettner E."/>
            <person name="Kellner H."/>
        </authorList>
    </citation>
    <scope>NUCLEOTIDE SEQUENCE [LARGE SCALE GENOMIC DNA]</scope>
    <source>
        <strain evidence="9 10">DSM 110363</strain>
    </source>
</reference>
<dbReference type="InterPro" id="IPR011118">
    <property type="entry name" value="Tannase/feruloyl_esterase"/>
</dbReference>
<evidence type="ECO:0000256" key="6">
    <source>
        <dbReference type="ARBA" id="ARBA00022837"/>
    </source>
</evidence>
<keyword evidence="4" id="KW-0732">Signal</keyword>
<dbReference type="Gene3D" id="3.40.50.1820">
    <property type="entry name" value="alpha/beta hydrolase"/>
    <property type="match status" value="1"/>
</dbReference>
<evidence type="ECO:0000256" key="7">
    <source>
        <dbReference type="ARBA" id="ARBA00023157"/>
    </source>
</evidence>
<evidence type="ECO:0000256" key="1">
    <source>
        <dbReference type="ARBA" id="ARBA00006249"/>
    </source>
</evidence>
<keyword evidence="5 8" id="KW-0378">Hydrolase</keyword>
<keyword evidence="7" id="KW-1015">Disulfide bond</keyword>
<protein>
    <recommendedName>
        <fullName evidence="8">Carboxylic ester hydrolase</fullName>
        <ecNumber evidence="8">3.1.1.-</ecNumber>
    </recommendedName>
</protein>
<dbReference type="EMBL" id="WUBL01000101">
    <property type="protein sequence ID" value="KAF2965945.1"/>
    <property type="molecule type" value="Genomic_DNA"/>
</dbReference>
<comment type="similarity">
    <text evidence="1 8">Belongs to the tannase family.</text>
</comment>
<evidence type="ECO:0000256" key="4">
    <source>
        <dbReference type="ARBA" id="ARBA00022729"/>
    </source>
</evidence>
<proteinExistence type="inferred from homology"/>
<dbReference type="Proteomes" id="UP000481858">
    <property type="component" value="Unassembled WGS sequence"/>
</dbReference>
<keyword evidence="3" id="KW-0479">Metal-binding</keyword>
<name>A0A7C8IPR7_9PEZI</name>
<organism evidence="9 10">
    <name type="scientific">Xylaria multiplex</name>
    <dbReference type="NCBI Taxonomy" id="323545"/>
    <lineage>
        <taxon>Eukaryota</taxon>
        <taxon>Fungi</taxon>
        <taxon>Dikarya</taxon>
        <taxon>Ascomycota</taxon>
        <taxon>Pezizomycotina</taxon>
        <taxon>Sordariomycetes</taxon>
        <taxon>Xylariomycetidae</taxon>
        <taxon>Xylariales</taxon>
        <taxon>Xylariaceae</taxon>
        <taxon>Xylaria</taxon>
    </lineage>
</organism>
<dbReference type="Pfam" id="PF07519">
    <property type="entry name" value="Tannase"/>
    <property type="match status" value="1"/>
</dbReference>
<evidence type="ECO:0000256" key="3">
    <source>
        <dbReference type="ARBA" id="ARBA00022723"/>
    </source>
</evidence>
<keyword evidence="2" id="KW-0719">Serine esterase</keyword>
<evidence type="ECO:0000256" key="2">
    <source>
        <dbReference type="ARBA" id="ARBA00022487"/>
    </source>
</evidence>
<dbReference type="PANTHER" id="PTHR33938">
    <property type="entry name" value="FERULOYL ESTERASE B-RELATED"/>
    <property type="match status" value="1"/>
</dbReference>